<comment type="subunit">
    <text evidence="10">Interacts with KLC2 (via TPR repeats). Interacts with KIF5B. Interacts with BORCS5. Interacts (via RUN domain) with ARL8B (GTP-bound form); PLEKHM1 and PLEKHM2 compete for interaction with ARL8B. Interacts with ARL8A.</text>
</comment>
<dbReference type="CDD" id="cd13309">
    <property type="entry name" value="PH_SKIP"/>
    <property type="match status" value="1"/>
</dbReference>
<evidence type="ECO:0000256" key="12">
    <source>
        <dbReference type="SAM" id="MobiDB-lite"/>
    </source>
</evidence>
<dbReference type="PROSITE" id="PS50003">
    <property type="entry name" value="PH_DOMAIN"/>
    <property type="match status" value="1"/>
</dbReference>
<evidence type="ECO:0000256" key="7">
    <source>
        <dbReference type="ARBA" id="ARBA00023765"/>
    </source>
</evidence>
<evidence type="ECO:0000256" key="11">
    <source>
        <dbReference type="ARBA" id="ARBA00068201"/>
    </source>
</evidence>
<organism evidence="16 17">
    <name type="scientific">Pogonophryne albipinna</name>
    <dbReference type="NCBI Taxonomy" id="1090488"/>
    <lineage>
        <taxon>Eukaryota</taxon>
        <taxon>Metazoa</taxon>
        <taxon>Chordata</taxon>
        <taxon>Craniata</taxon>
        <taxon>Vertebrata</taxon>
        <taxon>Euteleostomi</taxon>
        <taxon>Actinopterygii</taxon>
        <taxon>Neopterygii</taxon>
        <taxon>Teleostei</taxon>
        <taxon>Neoteleostei</taxon>
        <taxon>Acanthomorphata</taxon>
        <taxon>Eupercaria</taxon>
        <taxon>Perciformes</taxon>
        <taxon>Notothenioidei</taxon>
        <taxon>Pogonophryne</taxon>
    </lineage>
</organism>
<keyword evidence="13" id="KW-0812">Transmembrane</keyword>
<feature type="transmembrane region" description="Helical" evidence="13">
    <location>
        <begin position="1665"/>
        <end position="1687"/>
    </location>
</feature>
<dbReference type="GO" id="GO:0010008">
    <property type="term" value="C:endosome membrane"/>
    <property type="evidence" value="ECO:0007669"/>
    <property type="project" value="TreeGrafter"/>
</dbReference>
<evidence type="ECO:0000256" key="6">
    <source>
        <dbReference type="ARBA" id="ARBA00023228"/>
    </source>
</evidence>
<feature type="non-terminal residue" evidence="16">
    <location>
        <position position="1944"/>
    </location>
</feature>
<name>A0AAD6B0R9_9TELE</name>
<feature type="region of interest" description="Disordered" evidence="12">
    <location>
        <begin position="319"/>
        <end position="360"/>
    </location>
</feature>
<feature type="region of interest" description="Disordered" evidence="12">
    <location>
        <begin position="423"/>
        <end position="474"/>
    </location>
</feature>
<keyword evidence="5 13" id="KW-0472">Membrane</keyword>
<dbReference type="FunFam" id="2.30.29.30:FF:000148">
    <property type="entry name" value="pleckstrin homology domain-containing family M member 2"/>
    <property type="match status" value="1"/>
</dbReference>
<keyword evidence="6" id="KW-0458">Lysosome</keyword>
<keyword evidence="3" id="KW-0597">Phosphoprotein</keyword>
<feature type="transmembrane region" description="Helical" evidence="13">
    <location>
        <begin position="1299"/>
        <end position="1325"/>
    </location>
</feature>
<keyword evidence="17" id="KW-1185">Reference proteome</keyword>
<dbReference type="PANTHER" id="PTHR46556:SF1">
    <property type="entry name" value="PLECKSTRIN HOMOLOGY DOMAIN-CONTAINING FAMILY M MEMBER 2"/>
    <property type="match status" value="1"/>
</dbReference>
<dbReference type="SUPFAM" id="SSF50729">
    <property type="entry name" value="PH domain-like"/>
    <property type="match status" value="1"/>
</dbReference>
<evidence type="ECO:0000259" key="14">
    <source>
        <dbReference type="PROSITE" id="PS50003"/>
    </source>
</evidence>
<evidence type="ECO:0000256" key="10">
    <source>
        <dbReference type="ARBA" id="ARBA00064695"/>
    </source>
</evidence>
<dbReference type="Proteomes" id="UP001219934">
    <property type="component" value="Unassembled WGS sequence"/>
</dbReference>
<dbReference type="Pfam" id="PF16178">
    <property type="entry name" value="Anoct_dimer"/>
    <property type="match status" value="1"/>
</dbReference>
<gene>
    <name evidence="16" type="ORF">JOQ06_006994</name>
</gene>
<feature type="compositionally biased region" description="Basic and acidic residues" evidence="12">
    <location>
        <begin position="346"/>
        <end position="357"/>
    </location>
</feature>
<dbReference type="InterPro" id="IPR053015">
    <property type="entry name" value="PH_domain-containing_M2"/>
</dbReference>
<dbReference type="InterPro" id="IPR047327">
    <property type="entry name" value="RUN_PLEKHM2"/>
</dbReference>
<dbReference type="Pfam" id="PF02759">
    <property type="entry name" value="RUN"/>
    <property type="match status" value="1"/>
</dbReference>
<feature type="transmembrane region" description="Helical" evidence="13">
    <location>
        <begin position="1498"/>
        <end position="1521"/>
    </location>
</feature>
<feature type="compositionally biased region" description="Basic and acidic residues" evidence="12">
    <location>
        <begin position="423"/>
        <end position="440"/>
    </location>
</feature>
<dbReference type="SMART" id="SM00233">
    <property type="entry name" value="PH"/>
    <property type="match status" value="1"/>
</dbReference>
<feature type="compositionally biased region" description="Polar residues" evidence="12">
    <location>
        <begin position="332"/>
        <end position="345"/>
    </location>
</feature>
<feature type="transmembrane region" description="Helical" evidence="13">
    <location>
        <begin position="1792"/>
        <end position="1816"/>
    </location>
</feature>
<keyword evidence="13" id="KW-1133">Transmembrane helix</keyword>
<feature type="region of interest" description="Disordered" evidence="12">
    <location>
        <begin position="1063"/>
        <end position="1090"/>
    </location>
</feature>
<evidence type="ECO:0000313" key="16">
    <source>
        <dbReference type="EMBL" id="KAJ4934189.1"/>
    </source>
</evidence>
<keyword evidence="4" id="KW-0007">Acetylation</keyword>
<proteinExistence type="predicted"/>
<dbReference type="GO" id="GO:0032418">
    <property type="term" value="P:lysosome localization"/>
    <property type="evidence" value="ECO:0007669"/>
    <property type="project" value="TreeGrafter"/>
</dbReference>
<evidence type="ECO:0000256" key="9">
    <source>
        <dbReference type="ARBA" id="ARBA00056822"/>
    </source>
</evidence>
<dbReference type="InterPro" id="IPR001849">
    <property type="entry name" value="PH_domain"/>
</dbReference>
<dbReference type="Gene3D" id="1.20.58.900">
    <property type="match status" value="1"/>
</dbReference>
<feature type="region of interest" description="Disordered" evidence="12">
    <location>
        <begin position="265"/>
        <end position="284"/>
    </location>
</feature>
<dbReference type="GO" id="GO:0032880">
    <property type="term" value="P:regulation of protein localization"/>
    <property type="evidence" value="ECO:0007669"/>
    <property type="project" value="TreeGrafter"/>
</dbReference>
<feature type="transmembrane region" description="Helical" evidence="13">
    <location>
        <begin position="1379"/>
        <end position="1397"/>
    </location>
</feature>
<dbReference type="GO" id="GO:0046983">
    <property type="term" value="F:protein dimerization activity"/>
    <property type="evidence" value="ECO:0007669"/>
    <property type="project" value="InterPro"/>
</dbReference>
<dbReference type="EMBL" id="JAPTMU010000012">
    <property type="protein sequence ID" value="KAJ4934189.1"/>
    <property type="molecule type" value="Genomic_DNA"/>
</dbReference>
<evidence type="ECO:0000256" key="3">
    <source>
        <dbReference type="ARBA" id="ARBA00022553"/>
    </source>
</evidence>
<dbReference type="InterPro" id="IPR011993">
    <property type="entry name" value="PH-like_dom_sf"/>
</dbReference>
<feature type="transmembrane region" description="Helical" evidence="13">
    <location>
        <begin position="1715"/>
        <end position="1739"/>
    </location>
</feature>
<evidence type="ECO:0000256" key="5">
    <source>
        <dbReference type="ARBA" id="ARBA00023136"/>
    </source>
</evidence>
<dbReference type="InterPro" id="IPR032394">
    <property type="entry name" value="Anoct_dimer"/>
</dbReference>
<comment type="caution">
    <text evidence="16">The sequence shown here is derived from an EMBL/GenBank/DDBJ whole genome shotgun (WGS) entry which is preliminary data.</text>
</comment>
<comment type="subcellular location">
    <subcellularLocation>
        <location evidence="1">Cytoplasm</location>
    </subcellularLocation>
    <subcellularLocation>
        <location evidence="8">Endomembrane system</location>
        <topology evidence="8">Peripheral membrane protein</topology>
        <orientation evidence="8">Cytoplasmic side</orientation>
    </subcellularLocation>
    <subcellularLocation>
        <location evidence="7">Lysosome membrane</location>
        <topology evidence="7">Peripheral membrane protein</topology>
    </subcellularLocation>
</comment>
<dbReference type="SUPFAM" id="SSF140741">
    <property type="entry name" value="RUN domain-like"/>
    <property type="match status" value="1"/>
</dbReference>
<dbReference type="InterPro" id="IPR037213">
    <property type="entry name" value="Run_dom_sf"/>
</dbReference>
<reference evidence="16" key="1">
    <citation type="submission" date="2022-11" db="EMBL/GenBank/DDBJ databases">
        <title>Chromosome-level genome of Pogonophryne albipinna.</title>
        <authorList>
            <person name="Jo E."/>
        </authorList>
    </citation>
    <scope>NUCLEOTIDE SEQUENCE</scope>
    <source>
        <strain evidence="16">SGF0006</strain>
        <tissue evidence="16">Muscle</tissue>
    </source>
</reference>
<feature type="transmembrane region" description="Helical" evidence="13">
    <location>
        <begin position="1542"/>
        <end position="1564"/>
    </location>
</feature>
<protein>
    <recommendedName>
        <fullName evidence="11">Pleckstrin homology domain-containing family M member 2</fullName>
    </recommendedName>
</protein>
<comment type="function">
    <text evidence="9">Plays a role in lysosomes movement and localization at the cell periphery acting as an effector of ARL8B. Required for ARL8B to exert its effects on lysosome location, recruits kinesin-1 to lysosomes and hence direct their movement toward microtubule plus ends. Binding to ARL8B provides a link from lysosomal membranes to plus-end-directed motility. Critical factor involved in NK cell-mediated cytotoxicity. Drives the polarization of cytolytic granules and microtubule-organizing centers (MTOCs) toward the immune synapse between effector NK lymphocytes and target cells. Required for maintenance of the Golgi apparatus organization. May play a role in membrane tubulation.</text>
</comment>
<evidence type="ECO:0000259" key="15">
    <source>
        <dbReference type="PROSITE" id="PS50826"/>
    </source>
</evidence>
<dbReference type="GO" id="GO:0007030">
    <property type="term" value="P:Golgi organization"/>
    <property type="evidence" value="ECO:0007669"/>
    <property type="project" value="TreeGrafter"/>
</dbReference>
<accession>A0AAD6B0R9</accession>
<feature type="domain" description="RUN" evidence="15">
    <location>
        <begin position="25"/>
        <end position="147"/>
    </location>
</feature>
<evidence type="ECO:0000256" key="2">
    <source>
        <dbReference type="ARBA" id="ARBA00022490"/>
    </source>
</evidence>
<dbReference type="InterPro" id="IPR004012">
    <property type="entry name" value="Run_dom"/>
</dbReference>
<feature type="region of interest" description="Disordered" evidence="12">
    <location>
        <begin position="642"/>
        <end position="662"/>
    </location>
</feature>
<dbReference type="Pfam" id="PF23142">
    <property type="entry name" value="PH_PLEKHM2"/>
    <property type="match status" value="1"/>
</dbReference>
<evidence type="ECO:0000256" key="13">
    <source>
        <dbReference type="SAM" id="Phobius"/>
    </source>
</evidence>
<dbReference type="InterPro" id="IPR057288">
    <property type="entry name" value="PH_PLEKHM2"/>
</dbReference>
<evidence type="ECO:0000256" key="1">
    <source>
        <dbReference type="ARBA" id="ARBA00004496"/>
    </source>
</evidence>
<dbReference type="GO" id="GO:0019894">
    <property type="term" value="F:kinesin binding"/>
    <property type="evidence" value="ECO:0007669"/>
    <property type="project" value="TreeGrafter"/>
</dbReference>
<evidence type="ECO:0000256" key="8">
    <source>
        <dbReference type="ARBA" id="ARBA00029433"/>
    </source>
</evidence>
<dbReference type="Pfam" id="PF04547">
    <property type="entry name" value="Anoctamin"/>
    <property type="match status" value="1"/>
</dbReference>
<feature type="domain" description="PH" evidence="14">
    <location>
        <begin position="657"/>
        <end position="759"/>
    </location>
</feature>
<dbReference type="Gene3D" id="2.30.29.30">
    <property type="entry name" value="Pleckstrin-homology domain (PH domain)/Phosphotyrosine-binding domain (PTB)"/>
    <property type="match status" value="1"/>
</dbReference>
<dbReference type="SMART" id="SM00593">
    <property type="entry name" value="RUN"/>
    <property type="match status" value="1"/>
</dbReference>
<feature type="transmembrane region" description="Helical" evidence="13">
    <location>
        <begin position="1459"/>
        <end position="1486"/>
    </location>
</feature>
<evidence type="ECO:0000256" key="4">
    <source>
        <dbReference type="ARBA" id="ARBA00022990"/>
    </source>
</evidence>
<sequence>MHPSRFEEQLQSYFAACEDETPAIRNHDRVLQRLCEHLDHALLYGLQDISSGYWVLVLHFSRKEAVRQIDELQHIATNLGRSRAWLYLALSESSLESYLRLFQENQALLQKYYFKNALVCSHDHLTLFLTLVSGLEFIRFDLELDVPYLDVAPYMPEYYKPHNLLDFEERLPSSDSLSLHSFTSLTSTNLEWDDSAIAPSSEDYDFGDIFPVLQSLPSADWEEGDLTDQASCPRSSGSDPQTVISDTVVLSSGALRMKVTSHLAPHSPTFRHNPFNEDSDTNTSADVTPVHVASRHNSFTAGEDTEGTGNELEVIRMARRRKPAKKRRGRGSTDSLSSIHNSVSSEHMELDHHHLPSEDVESLNGTLIQLDAEAEMRRSRVRSEVVEEGTEGLLRLPEMTDTSMDTVGQPLRDVMDRINGTLDREDVWEHREETEKEKSSKGSKRGPEPPSQQPFREASEGEPPDPARGETPLQALLPRVVATMTLQSIVSRRIFQMLRMSTGHMEGDLQPLYLLLTDCYIYLLRKGAAEKPYTVEDAVSYNEMDYLSVGLDQQTVMVVCNNRRRKFLLDTADASLTLCFLSILKSAMVKGCREPPYPSVLTDATMEKLALTKFVSQESHCEAYEVSIQLYSLVHWEDPMDMTLSPQGGPPSAGRPASTKEGSLQYRSGTTYLGKELWKSCYLVLSKGNLYLYAERTDVKPVLSVTMGGEHCGGCRRSNSTERPHAFQVILTERPPLELSANNEQDMSEWMLLLCQSVSKGVIPQGVAPTPCIPCCLVMTDRKLLTCHQDCQTSFFRLLGTADICDVTAVSVEADKEYCVIEFASDRTQFLPPWVLYFSGCEERDRLMEVLSTTWKAIFQVDLPHREVVDPSVQKRCSEALALMHSAWQRADSLARGRAQQTSGGFNADLHLVFAVVFHNSTSCGYVLVSPGKNCQSDQKDSHVRAGIEDSQRWFQFLPVTSRGPFAILLIMLRKGDREVLLDLHSESEAQTTDGYGSVHNGSYIPPRCLSAAAADDDDDPIYMHCNTKSDQSVPQLGNYFRDGKTKIDFVLVWEIRSRKKRRGKGKSEVTGEEGDAAPPEESSRSERRKAQLAQWREKFVQNLESAGLVMEKEETSNEKKTIHFLKLSAPWDVLVYFAEELCLRAPLQAQQNLDLNTSARVMKRLCIPNMMMESVPNRPLDYYTCAFRKSKMNRFLGCDNHDTYFTNTQRHRIVYEILARTVYGKRKRAEVGVDRLVNEGVYTAAFPLHEGSFKLPKYEIRPDELNQRQILHHYWSRWCKWYKYQPLDHIREYFGEKIALYFAWLGFYTAWLLPAAVVGTLVFVSGVMSMGTNTPAKDICTSGASYLMCPLCNTCKAWNMSDICTMAKLGYLFDHPGTVLFSVFMSFWAVTFLEYWKRKMATLAHHWDCMDFHEEEERPRPEFAAMAPTMEPNPVTGVKEPYFPEKTRLARVFTGSMVIIMMLCVVMIFLVTVVMCRGIISLMMFRTGSPVLRTEAGTIANICSSIVSLGLILLMGRVYTALAEQLTKWEMHRTQTQYDNAFIFKVFIFQFVNFYSSPFYVAFFKGRFVGYPTNYGTLFGMRNEDCGPGGCLIELAEQLFIIMVGKQLINNIQEFIIPKVKAWNQKRSLAKVMGDKASHEPQRWEEDYQLVECEGLFEEYLEMVLQFGFITIFVAAFPLAPLFALLNNWVEIRLDAHKFACEYRRPVAERAQNIGVWFNILEALSHLSVIANAFLIAFTSDFLPRLLYQFKFDNDLNGYVNFTLAYAPLNYTEYPMCRYKAYRDNDGNYSLFYWELLAVRLGFIIAFEHVVFFVLRAIDWIVPDVPGSLELKIKRERYLAKQALAENQEALLVSRGRGAAPASPGSSSPAIQSPADRACKKSELVLVSERRYALWTPAAGARRKTLVCRGGCRARLQISHKGGGTVNKNKEKNRPEDFEESQL</sequence>
<dbReference type="PANTHER" id="PTHR46556">
    <property type="entry name" value="PLECKSTRIN HOMOLOGY DOMAIN-CONTAINING FAMILY M MEMBER 2"/>
    <property type="match status" value="1"/>
</dbReference>
<dbReference type="GO" id="GO:0005765">
    <property type="term" value="C:lysosomal membrane"/>
    <property type="evidence" value="ECO:0007669"/>
    <property type="project" value="UniProtKB-SubCell"/>
</dbReference>
<dbReference type="Pfam" id="PF00169">
    <property type="entry name" value="PH"/>
    <property type="match status" value="1"/>
</dbReference>
<dbReference type="FunFam" id="1.20.58.900:FF:000004">
    <property type="entry name" value="pleckstrin homology domain-containing family M member 2 isoform X2"/>
    <property type="match status" value="1"/>
</dbReference>
<feature type="compositionally biased region" description="Basic residues" evidence="12">
    <location>
        <begin position="319"/>
        <end position="330"/>
    </location>
</feature>
<dbReference type="CDD" id="cd17680">
    <property type="entry name" value="RUN_PLEKHM2"/>
    <property type="match status" value="1"/>
</dbReference>
<keyword evidence="2" id="KW-0963">Cytoplasm</keyword>
<feature type="region of interest" description="Disordered" evidence="12">
    <location>
        <begin position="1921"/>
        <end position="1944"/>
    </location>
</feature>
<dbReference type="InterPro" id="IPR049452">
    <property type="entry name" value="Anoctamin_TM"/>
</dbReference>
<dbReference type="PROSITE" id="PS50826">
    <property type="entry name" value="RUN"/>
    <property type="match status" value="1"/>
</dbReference>
<evidence type="ECO:0000313" key="17">
    <source>
        <dbReference type="Proteomes" id="UP001219934"/>
    </source>
</evidence>